<dbReference type="CDD" id="cd01130">
    <property type="entry name" value="VirB11-like_ATPase"/>
    <property type="match status" value="1"/>
</dbReference>
<dbReference type="Gene3D" id="3.30.450.380">
    <property type="match status" value="1"/>
</dbReference>
<feature type="domain" description="Bacterial type II secretion system protein E" evidence="2">
    <location>
        <begin position="42"/>
        <end position="317"/>
    </location>
</feature>
<sequence>MEGVLDDDIEQRVEEALLSEGCLWPKRMIRRLAAELADELFGLGPLETLLRDPSISEIMINGPQEVFVERDGQIEPLGVNLGMDDRVISLVRRAIGPLNLRLDETSPMIDARLPDGSRLNAVIPPLCLNGPTVTIRKFRKAPFSVSELVENGTFTSKVASFIEEAVRRRANILVSGGTGSGKTTLLNVLSSFIPRSERLITIEDAAELKIEHPHVISLESRPPNIEGRGEVTVRDLVRNSLRMRPDRIIVGEVRGSEALDMLQAMNTGHPGSLSTAHANSPHDLLDRLETMVLMSEVNLDGSAVRRQIGSALDLIVHMRRADGGHRVLEQLTSVSLAQNGDYRLEDMFSRESWHGGFS</sequence>
<dbReference type="GO" id="GO:0016887">
    <property type="term" value="F:ATP hydrolysis activity"/>
    <property type="evidence" value="ECO:0007669"/>
    <property type="project" value="InterPro"/>
</dbReference>
<comment type="similarity">
    <text evidence="1">Belongs to the GSP E family.</text>
</comment>
<dbReference type="EMBL" id="PHEX01000032">
    <property type="protein sequence ID" value="PKQ28108.1"/>
    <property type="molecule type" value="Genomic_DNA"/>
</dbReference>
<evidence type="ECO:0000313" key="4">
    <source>
        <dbReference type="Proteomes" id="UP000233654"/>
    </source>
</evidence>
<evidence type="ECO:0000313" key="3">
    <source>
        <dbReference type="EMBL" id="PKQ28108.1"/>
    </source>
</evidence>
<dbReference type="Pfam" id="PF00437">
    <property type="entry name" value="T2SSE"/>
    <property type="match status" value="1"/>
</dbReference>
<evidence type="ECO:0000259" key="2">
    <source>
        <dbReference type="Pfam" id="PF00437"/>
    </source>
</evidence>
<dbReference type="PANTHER" id="PTHR30486">
    <property type="entry name" value="TWITCHING MOTILITY PROTEIN PILT"/>
    <property type="match status" value="1"/>
</dbReference>
<dbReference type="InterPro" id="IPR027417">
    <property type="entry name" value="P-loop_NTPase"/>
</dbReference>
<proteinExistence type="inferred from homology"/>
<dbReference type="AlphaFoldDB" id="A0A2N3G679"/>
<protein>
    <submittedName>
        <fullName evidence="3">Type II secretion system protein E</fullName>
    </submittedName>
</protein>
<dbReference type="PANTHER" id="PTHR30486:SF15">
    <property type="entry name" value="TYPE II_IV SECRETION SYSTEM ATPASE"/>
    <property type="match status" value="1"/>
</dbReference>
<accession>A0A2N3G679</accession>
<organism evidence="3 4">
    <name type="scientific">Candidatus Anoxymicrobium japonicum</name>
    <dbReference type="NCBI Taxonomy" id="2013648"/>
    <lineage>
        <taxon>Bacteria</taxon>
        <taxon>Bacillati</taxon>
        <taxon>Actinomycetota</taxon>
        <taxon>Candidatus Geothermincolia</taxon>
        <taxon>Candidatus Geothermincolales</taxon>
        <taxon>Candidatus Anoxymicrobiaceae</taxon>
        <taxon>Candidatus Anoxymicrobium</taxon>
    </lineage>
</organism>
<reference evidence="3 4" key="1">
    <citation type="journal article" date="2017" name="ISME J.">
        <title>Potential for microbial H2 and metal transformations associated with novel bacteria and archaea in deep terrestrial subsurface sediments.</title>
        <authorList>
            <person name="Hernsdorf A.W."/>
            <person name="Amano Y."/>
            <person name="Miyakawa K."/>
            <person name="Ise K."/>
            <person name="Suzuki Y."/>
            <person name="Anantharaman K."/>
            <person name="Probst A."/>
            <person name="Burstein D."/>
            <person name="Thomas B.C."/>
            <person name="Banfield J.F."/>
        </authorList>
    </citation>
    <scope>NUCLEOTIDE SEQUENCE [LARGE SCALE GENOMIC DNA]</scope>
    <source>
        <strain evidence="3">HGW-Actinobacteria-3</strain>
    </source>
</reference>
<dbReference type="InterPro" id="IPR050921">
    <property type="entry name" value="T4SS_GSP_E_ATPase"/>
</dbReference>
<gene>
    <name evidence="3" type="ORF">CVT63_04495</name>
</gene>
<evidence type="ECO:0000256" key="1">
    <source>
        <dbReference type="ARBA" id="ARBA00006611"/>
    </source>
</evidence>
<dbReference type="Gene3D" id="3.40.50.300">
    <property type="entry name" value="P-loop containing nucleotide triphosphate hydrolases"/>
    <property type="match status" value="1"/>
</dbReference>
<name>A0A2N3G679_9ACTN</name>
<dbReference type="SUPFAM" id="SSF52540">
    <property type="entry name" value="P-loop containing nucleoside triphosphate hydrolases"/>
    <property type="match status" value="1"/>
</dbReference>
<dbReference type="InterPro" id="IPR001482">
    <property type="entry name" value="T2SS/T4SS_dom"/>
</dbReference>
<dbReference type="Proteomes" id="UP000233654">
    <property type="component" value="Unassembled WGS sequence"/>
</dbReference>
<comment type="caution">
    <text evidence="3">The sequence shown here is derived from an EMBL/GenBank/DDBJ whole genome shotgun (WGS) entry which is preliminary data.</text>
</comment>